<dbReference type="InterPro" id="IPR001387">
    <property type="entry name" value="Cro/C1-type_HTH"/>
</dbReference>
<sequence length="503" mass="54789">MVRYEAIDALVASARQEAELPPADRRRQVREALGLSRAQVARALGVGPSTVGGWEGGRDPSGEVRDKYAYFLNSAREKLATLEGTSPGSPESENDQSAASPSSGPAPGPDAEDVEVLHAAQPCVLCGKPARHQVAGFPQHLDPAACTTAAAAPAPAPEPARPPEPERGQVRLRPGRRVQTGPEPDLIGDTVATALSQHAGDTEAATAALIKRAIPDAMLLLDVARKGGRYDVVAHPWLPDILRKPSARGSDQIWEARPKWARPALPTGRHQVTNLDINGAYLSALKTHLPIGQLEHSTGDIHDRRRAGVHLITPPAWEHEDVLPNPLGNREEPGPLWVTEPTLRLLLRLSGPKYQLCDRPQIIESFTSGATENLLEKFRLTLKEARDQALADEDEVTLEYVKAMYAKFVSTMGESNYNRELYRPDWMHLIRSQAFANLWLKAHKAHEAGLKVVSVQGTDELHVIGDWRRVFTEGRAVTEVKVKDVYSLGQALTDPAAANDATD</sequence>
<feature type="domain" description="HTH cro/C1-type" evidence="2">
    <location>
        <begin position="27"/>
        <end position="79"/>
    </location>
</feature>
<name>A0ABN0ZM98_9ACTN</name>
<dbReference type="SUPFAM" id="SSF47413">
    <property type="entry name" value="lambda repressor-like DNA-binding domains"/>
    <property type="match status" value="1"/>
</dbReference>
<dbReference type="Proteomes" id="UP001500909">
    <property type="component" value="Unassembled WGS sequence"/>
</dbReference>
<protein>
    <recommendedName>
        <fullName evidence="2">HTH cro/C1-type domain-containing protein</fullName>
    </recommendedName>
</protein>
<keyword evidence="4" id="KW-1185">Reference proteome</keyword>
<dbReference type="InterPro" id="IPR010982">
    <property type="entry name" value="Lambda_DNA-bd_dom_sf"/>
</dbReference>
<dbReference type="CDD" id="cd00093">
    <property type="entry name" value="HTH_XRE"/>
    <property type="match status" value="1"/>
</dbReference>
<evidence type="ECO:0000256" key="1">
    <source>
        <dbReference type="SAM" id="MobiDB-lite"/>
    </source>
</evidence>
<dbReference type="EMBL" id="BAAABY010000009">
    <property type="protein sequence ID" value="GAA0452206.1"/>
    <property type="molecule type" value="Genomic_DNA"/>
</dbReference>
<dbReference type="SMART" id="SM00530">
    <property type="entry name" value="HTH_XRE"/>
    <property type="match status" value="1"/>
</dbReference>
<dbReference type="PROSITE" id="PS50943">
    <property type="entry name" value="HTH_CROC1"/>
    <property type="match status" value="1"/>
</dbReference>
<evidence type="ECO:0000313" key="4">
    <source>
        <dbReference type="Proteomes" id="UP001500909"/>
    </source>
</evidence>
<dbReference type="Pfam" id="PF01381">
    <property type="entry name" value="HTH_3"/>
    <property type="match status" value="1"/>
</dbReference>
<reference evidence="3 4" key="1">
    <citation type="journal article" date="2019" name="Int. J. Syst. Evol. Microbiol.">
        <title>The Global Catalogue of Microorganisms (GCM) 10K type strain sequencing project: providing services to taxonomists for standard genome sequencing and annotation.</title>
        <authorList>
            <consortium name="The Broad Institute Genomics Platform"/>
            <consortium name="The Broad Institute Genome Sequencing Center for Infectious Disease"/>
            <person name="Wu L."/>
            <person name="Ma J."/>
        </authorList>
    </citation>
    <scope>NUCLEOTIDE SEQUENCE [LARGE SCALE GENOMIC DNA]</scope>
    <source>
        <strain evidence="3 4">JCM 4805</strain>
    </source>
</reference>
<feature type="region of interest" description="Disordered" evidence="1">
    <location>
        <begin position="82"/>
        <end position="112"/>
    </location>
</feature>
<dbReference type="Gene3D" id="1.10.260.40">
    <property type="entry name" value="lambda repressor-like DNA-binding domains"/>
    <property type="match status" value="1"/>
</dbReference>
<evidence type="ECO:0000313" key="3">
    <source>
        <dbReference type="EMBL" id="GAA0452206.1"/>
    </source>
</evidence>
<proteinExistence type="predicted"/>
<organism evidence="3 4">
    <name type="scientific">Streptomyces olivaceiscleroticus</name>
    <dbReference type="NCBI Taxonomy" id="68245"/>
    <lineage>
        <taxon>Bacteria</taxon>
        <taxon>Bacillati</taxon>
        <taxon>Actinomycetota</taxon>
        <taxon>Actinomycetes</taxon>
        <taxon>Kitasatosporales</taxon>
        <taxon>Streptomycetaceae</taxon>
        <taxon>Streptomyces</taxon>
    </lineage>
</organism>
<comment type="caution">
    <text evidence="3">The sequence shown here is derived from an EMBL/GenBank/DDBJ whole genome shotgun (WGS) entry which is preliminary data.</text>
</comment>
<feature type="region of interest" description="Disordered" evidence="1">
    <location>
        <begin position="149"/>
        <end position="169"/>
    </location>
</feature>
<accession>A0ABN0ZM98</accession>
<gene>
    <name evidence="3" type="ORF">GCM10010361_15370</name>
</gene>
<dbReference type="RefSeq" id="WP_346093980.1">
    <property type="nucleotide sequence ID" value="NZ_BAAABY010000009.1"/>
</dbReference>
<evidence type="ECO:0000259" key="2">
    <source>
        <dbReference type="PROSITE" id="PS50943"/>
    </source>
</evidence>